<organism evidence="1 2">
    <name type="scientific">Gigaspora margarita</name>
    <dbReference type="NCBI Taxonomy" id="4874"/>
    <lineage>
        <taxon>Eukaryota</taxon>
        <taxon>Fungi</taxon>
        <taxon>Fungi incertae sedis</taxon>
        <taxon>Mucoromycota</taxon>
        <taxon>Glomeromycotina</taxon>
        <taxon>Glomeromycetes</taxon>
        <taxon>Diversisporales</taxon>
        <taxon>Gigasporaceae</taxon>
        <taxon>Gigaspora</taxon>
    </lineage>
</organism>
<sequence length="235" mass="26647">ELVNIIENELDKEVQYSHLNDYYGLNPSTGFLSAYTTVFKNIDSALKECLVPIPLFLQRAQIKADTIVKEPKNNFKDAIEHIVKRIEFGATISVAKTSIQVAIAKGITSELTGLLMKFVMKYYHNTGLNAQESQSISYSDVKISKSLSNLDNEQYSLDNISNLSEITNSEYYKPRDHLPKRLKSSTKENNNSCTLLLSSKIYSYCQEKGYNIRGCKKKKLTRKIASIDELLILLD</sequence>
<proteinExistence type="predicted"/>
<reference evidence="1 2" key="1">
    <citation type="submission" date="2021-06" db="EMBL/GenBank/DDBJ databases">
        <authorList>
            <person name="Kallberg Y."/>
            <person name="Tangrot J."/>
            <person name="Rosling A."/>
        </authorList>
    </citation>
    <scope>NUCLEOTIDE SEQUENCE [LARGE SCALE GENOMIC DNA]</scope>
    <source>
        <strain evidence="1 2">120-4 pot B 10/14</strain>
    </source>
</reference>
<dbReference type="Proteomes" id="UP000789901">
    <property type="component" value="Unassembled WGS sequence"/>
</dbReference>
<protein>
    <submittedName>
        <fullName evidence="1">22055_t:CDS:1</fullName>
    </submittedName>
</protein>
<accession>A0ABN7WLL9</accession>
<keyword evidence="2" id="KW-1185">Reference proteome</keyword>
<name>A0ABN7WLL9_GIGMA</name>
<feature type="non-terminal residue" evidence="1">
    <location>
        <position position="1"/>
    </location>
</feature>
<gene>
    <name evidence="1" type="ORF">GMARGA_LOCUS32055</name>
</gene>
<dbReference type="EMBL" id="CAJVQB010049354">
    <property type="protein sequence ID" value="CAG8834436.1"/>
    <property type="molecule type" value="Genomic_DNA"/>
</dbReference>
<evidence type="ECO:0000313" key="2">
    <source>
        <dbReference type="Proteomes" id="UP000789901"/>
    </source>
</evidence>
<comment type="caution">
    <text evidence="1">The sequence shown here is derived from an EMBL/GenBank/DDBJ whole genome shotgun (WGS) entry which is preliminary data.</text>
</comment>
<evidence type="ECO:0000313" key="1">
    <source>
        <dbReference type="EMBL" id="CAG8834436.1"/>
    </source>
</evidence>